<gene>
    <name evidence="1" type="ORF">PVAP13_1KG467905</name>
</gene>
<keyword evidence="2" id="KW-1185">Reference proteome</keyword>
<evidence type="ECO:0000313" key="1">
    <source>
        <dbReference type="EMBL" id="KAG2660912.1"/>
    </source>
</evidence>
<accession>A0A8T0XHG6</accession>
<organism evidence="1 2">
    <name type="scientific">Panicum virgatum</name>
    <name type="common">Blackwell switchgrass</name>
    <dbReference type="NCBI Taxonomy" id="38727"/>
    <lineage>
        <taxon>Eukaryota</taxon>
        <taxon>Viridiplantae</taxon>
        <taxon>Streptophyta</taxon>
        <taxon>Embryophyta</taxon>
        <taxon>Tracheophyta</taxon>
        <taxon>Spermatophyta</taxon>
        <taxon>Magnoliopsida</taxon>
        <taxon>Liliopsida</taxon>
        <taxon>Poales</taxon>
        <taxon>Poaceae</taxon>
        <taxon>PACMAD clade</taxon>
        <taxon>Panicoideae</taxon>
        <taxon>Panicodae</taxon>
        <taxon>Paniceae</taxon>
        <taxon>Panicinae</taxon>
        <taxon>Panicum</taxon>
        <taxon>Panicum sect. Hiantes</taxon>
    </lineage>
</organism>
<evidence type="ECO:0000313" key="2">
    <source>
        <dbReference type="Proteomes" id="UP000823388"/>
    </source>
</evidence>
<dbReference type="EMBL" id="CM029037">
    <property type="protein sequence ID" value="KAG2660912.1"/>
    <property type="molecule type" value="Genomic_DNA"/>
</dbReference>
<name>A0A8T0XHG6_PANVG</name>
<proteinExistence type="predicted"/>
<sequence>MDGQDGPVGDRGEAEACRLRGLLGLGVVLGSAPAMHRLGRWRRGPAGARSVDHVTLALAHAVVTEQGSRGRVDGWFGSFLVRGRKRTSFFLDTSCAVRLVFSVGHHPHQGLEVKARGR</sequence>
<protein>
    <submittedName>
        <fullName evidence="1">Uncharacterized protein</fullName>
    </submittedName>
</protein>
<dbReference type="AlphaFoldDB" id="A0A8T0XHG6"/>
<comment type="caution">
    <text evidence="1">The sequence shown here is derived from an EMBL/GenBank/DDBJ whole genome shotgun (WGS) entry which is preliminary data.</text>
</comment>
<dbReference type="Proteomes" id="UP000823388">
    <property type="component" value="Chromosome 1K"/>
</dbReference>
<reference evidence="1" key="1">
    <citation type="submission" date="2020-05" db="EMBL/GenBank/DDBJ databases">
        <title>WGS assembly of Panicum virgatum.</title>
        <authorList>
            <person name="Lovell J.T."/>
            <person name="Jenkins J."/>
            <person name="Shu S."/>
            <person name="Juenger T.E."/>
            <person name="Schmutz J."/>
        </authorList>
    </citation>
    <scope>NUCLEOTIDE SEQUENCE</scope>
    <source>
        <strain evidence="1">AP13</strain>
    </source>
</reference>